<dbReference type="EMBL" id="JAVXUO010000170">
    <property type="protein sequence ID" value="KAK2994791.1"/>
    <property type="molecule type" value="Genomic_DNA"/>
</dbReference>
<organism evidence="8 9">
    <name type="scientific">Escallonia rubra</name>
    <dbReference type="NCBI Taxonomy" id="112253"/>
    <lineage>
        <taxon>Eukaryota</taxon>
        <taxon>Viridiplantae</taxon>
        <taxon>Streptophyta</taxon>
        <taxon>Embryophyta</taxon>
        <taxon>Tracheophyta</taxon>
        <taxon>Spermatophyta</taxon>
        <taxon>Magnoliopsida</taxon>
        <taxon>eudicotyledons</taxon>
        <taxon>Gunneridae</taxon>
        <taxon>Pentapetalae</taxon>
        <taxon>asterids</taxon>
        <taxon>campanulids</taxon>
        <taxon>Escalloniales</taxon>
        <taxon>Escalloniaceae</taxon>
        <taxon>Escallonia</taxon>
    </lineage>
</organism>
<sequence length="378" mass="41597">MMCPPSLVFPPAEIGLWTEEELFKSLGKIIDGSPLPGNVITDVNPYQYEPSNLPGGIWYLIRSEGKKDSEKGFWKVKGKACEIFTNSTITGWRTTLEFYEGQAPHGRRTDWLIQEYGITSKGVGNNCKPKDSKSLCRIFHSDQQGSDHELPPQYGEADTARKSQADSILASVPKADSSTGRGSLRQSQEKIKSCETGPLPVRADDPPAENLSNSDYILSGDYIELDDLADPRSPSSSSDNSSCLSLTSDECFDTLALLQDLEDEHQKQQAKDASFKYTVSAHVKPNEVVLRPANIGSIISSIHKSDDHPSGSASRGKSLTERAPDHANRSQQAQEGTSNRHNVAALSSEHKALLEGQQKVRAGRMKKLKKKYLCLFPF</sequence>
<keyword evidence="5" id="KW-0539">Nucleus</keyword>
<dbReference type="AlphaFoldDB" id="A0AA88S2H0"/>
<keyword evidence="3" id="KW-0238">DNA-binding</keyword>
<accession>A0AA88S2H0</accession>
<comment type="subcellular location">
    <subcellularLocation>
        <location evidence="1">Nucleus</location>
    </subcellularLocation>
</comment>
<keyword evidence="9" id="KW-1185">Reference proteome</keyword>
<evidence type="ECO:0000256" key="5">
    <source>
        <dbReference type="ARBA" id="ARBA00023242"/>
    </source>
</evidence>
<feature type="compositionally biased region" description="Basic and acidic residues" evidence="6">
    <location>
        <begin position="318"/>
        <end position="328"/>
    </location>
</feature>
<proteinExistence type="predicted"/>
<dbReference type="InterPro" id="IPR003441">
    <property type="entry name" value="NAC-dom"/>
</dbReference>
<keyword evidence="4" id="KW-0804">Transcription</keyword>
<feature type="domain" description="NAC" evidence="7">
    <location>
        <begin position="3"/>
        <end position="141"/>
    </location>
</feature>
<dbReference type="Proteomes" id="UP001187471">
    <property type="component" value="Unassembled WGS sequence"/>
</dbReference>
<protein>
    <recommendedName>
        <fullName evidence="7">NAC domain-containing protein</fullName>
    </recommendedName>
</protein>
<feature type="compositionally biased region" description="Polar residues" evidence="6">
    <location>
        <begin position="329"/>
        <end position="341"/>
    </location>
</feature>
<keyword evidence="2" id="KW-0805">Transcription regulation</keyword>
<evidence type="ECO:0000256" key="1">
    <source>
        <dbReference type="ARBA" id="ARBA00004123"/>
    </source>
</evidence>
<dbReference type="PROSITE" id="PS51005">
    <property type="entry name" value="NAC"/>
    <property type="match status" value="1"/>
</dbReference>
<name>A0AA88S2H0_9ASTE</name>
<dbReference type="GO" id="GO:0005634">
    <property type="term" value="C:nucleus"/>
    <property type="evidence" value="ECO:0007669"/>
    <property type="project" value="UniProtKB-SubCell"/>
</dbReference>
<dbReference type="PANTHER" id="PTHR31989">
    <property type="entry name" value="NAC DOMAIN-CONTAINING PROTEIN 82-RELATED"/>
    <property type="match status" value="1"/>
</dbReference>
<dbReference type="InterPro" id="IPR036093">
    <property type="entry name" value="NAC_dom_sf"/>
</dbReference>
<feature type="region of interest" description="Disordered" evidence="6">
    <location>
        <begin position="142"/>
        <end position="214"/>
    </location>
</feature>
<evidence type="ECO:0000313" key="8">
    <source>
        <dbReference type="EMBL" id="KAK2994791.1"/>
    </source>
</evidence>
<dbReference type="GO" id="GO:0003677">
    <property type="term" value="F:DNA binding"/>
    <property type="evidence" value="ECO:0007669"/>
    <property type="project" value="UniProtKB-KW"/>
</dbReference>
<evidence type="ECO:0000256" key="4">
    <source>
        <dbReference type="ARBA" id="ARBA00023163"/>
    </source>
</evidence>
<reference evidence="8" key="1">
    <citation type="submission" date="2022-12" db="EMBL/GenBank/DDBJ databases">
        <title>Draft genome assemblies for two species of Escallonia (Escalloniales).</title>
        <authorList>
            <person name="Chanderbali A."/>
            <person name="Dervinis C."/>
            <person name="Anghel I."/>
            <person name="Soltis D."/>
            <person name="Soltis P."/>
            <person name="Zapata F."/>
        </authorList>
    </citation>
    <scope>NUCLEOTIDE SEQUENCE</scope>
    <source>
        <strain evidence="8">UCBG92.1500</strain>
        <tissue evidence="8">Leaf</tissue>
    </source>
</reference>
<evidence type="ECO:0000256" key="2">
    <source>
        <dbReference type="ARBA" id="ARBA00023015"/>
    </source>
</evidence>
<evidence type="ECO:0000256" key="3">
    <source>
        <dbReference type="ARBA" id="ARBA00023125"/>
    </source>
</evidence>
<evidence type="ECO:0000313" key="9">
    <source>
        <dbReference type="Proteomes" id="UP001187471"/>
    </source>
</evidence>
<evidence type="ECO:0000259" key="7">
    <source>
        <dbReference type="PROSITE" id="PS51005"/>
    </source>
</evidence>
<dbReference type="SUPFAM" id="SSF101941">
    <property type="entry name" value="NAC domain"/>
    <property type="match status" value="1"/>
</dbReference>
<dbReference type="Gene3D" id="2.170.150.80">
    <property type="entry name" value="NAC domain"/>
    <property type="match status" value="1"/>
</dbReference>
<comment type="caution">
    <text evidence="8">The sequence shown here is derived from an EMBL/GenBank/DDBJ whole genome shotgun (WGS) entry which is preliminary data.</text>
</comment>
<feature type="region of interest" description="Disordered" evidence="6">
    <location>
        <begin position="301"/>
        <end position="342"/>
    </location>
</feature>
<feature type="compositionally biased region" description="Polar residues" evidence="6">
    <location>
        <begin position="176"/>
        <end position="186"/>
    </location>
</feature>
<dbReference type="GO" id="GO:0006355">
    <property type="term" value="P:regulation of DNA-templated transcription"/>
    <property type="evidence" value="ECO:0007669"/>
    <property type="project" value="InterPro"/>
</dbReference>
<dbReference type="Pfam" id="PF02365">
    <property type="entry name" value="NAM"/>
    <property type="match status" value="1"/>
</dbReference>
<evidence type="ECO:0000256" key="6">
    <source>
        <dbReference type="SAM" id="MobiDB-lite"/>
    </source>
</evidence>
<gene>
    <name evidence="8" type="ORF">RJ640_021023</name>
</gene>